<evidence type="ECO:0000259" key="10">
    <source>
        <dbReference type="Pfam" id="PF24621"/>
    </source>
</evidence>
<dbReference type="CDD" id="cd08195">
    <property type="entry name" value="DHQS"/>
    <property type="match status" value="1"/>
</dbReference>
<dbReference type="PIRSF" id="PIRSF001455">
    <property type="entry name" value="DHQ_synth"/>
    <property type="match status" value="1"/>
</dbReference>
<keyword evidence="6" id="KW-0057">Aromatic amino acid biosynthesis</keyword>
<dbReference type="GO" id="GO:0009073">
    <property type="term" value="P:aromatic amino acid family biosynthetic process"/>
    <property type="evidence" value="ECO:0007669"/>
    <property type="project" value="UniProtKB-KW"/>
</dbReference>
<keyword evidence="3" id="KW-0028">Amino-acid biosynthesis</keyword>
<evidence type="ECO:0000256" key="3">
    <source>
        <dbReference type="ARBA" id="ARBA00022605"/>
    </source>
</evidence>
<dbReference type="InterPro" id="IPR050071">
    <property type="entry name" value="Dehydroquinate_synthase"/>
</dbReference>
<dbReference type="PANTHER" id="PTHR43622:SF7">
    <property type="entry name" value="3-DEHYDROQUINATE SYNTHASE, CHLOROPLASTIC"/>
    <property type="match status" value="1"/>
</dbReference>
<feature type="domain" description="3-dehydroquinate synthase N-terminal" evidence="9">
    <location>
        <begin position="62"/>
        <end position="174"/>
    </location>
</feature>
<keyword evidence="4" id="KW-0479">Metal-binding</keyword>
<evidence type="ECO:0000256" key="8">
    <source>
        <dbReference type="ARBA" id="ARBA00023285"/>
    </source>
</evidence>
<evidence type="ECO:0000256" key="5">
    <source>
        <dbReference type="ARBA" id="ARBA00023027"/>
    </source>
</evidence>
<comment type="cofactor">
    <cofactor evidence="2">
        <name>Co(2+)</name>
        <dbReference type="ChEBI" id="CHEBI:48828"/>
    </cofactor>
</comment>
<organism evidence="11">
    <name type="scientific">freshwater metagenome</name>
    <dbReference type="NCBI Taxonomy" id="449393"/>
    <lineage>
        <taxon>unclassified sequences</taxon>
        <taxon>metagenomes</taxon>
        <taxon>ecological metagenomes</taxon>
    </lineage>
</organism>
<dbReference type="GO" id="GO:0046872">
    <property type="term" value="F:metal ion binding"/>
    <property type="evidence" value="ECO:0007669"/>
    <property type="project" value="UniProtKB-KW"/>
</dbReference>
<dbReference type="AlphaFoldDB" id="A0A6J6SZX5"/>
<dbReference type="Pfam" id="PF24621">
    <property type="entry name" value="DHQS_C"/>
    <property type="match status" value="1"/>
</dbReference>
<evidence type="ECO:0000256" key="1">
    <source>
        <dbReference type="ARBA" id="ARBA00001911"/>
    </source>
</evidence>
<feature type="domain" description="3-dehydroquinate synthase C-terminal" evidence="10">
    <location>
        <begin position="196"/>
        <end position="306"/>
    </location>
</feature>
<sequence>MSSHLRVTVPLAGRSYDVLVGNGVVRELAGVLPAGVRRVVIVTQAGNPMTPLADPGVPFEVLEIPDGEQTKSLSTVEDLCRSFVRFGMTRSDCVIGVGGGLVTDVAGFAASVFHRGIAVVHVATSLLAMVDAAIGGKTGVNLPEGKNLVGAFWQPSAVLCDLDALTTLPPRETRCGMGEMAKYHFLTGDDLLGLPLAERIARCAAIKAEVVGADERESGRRAILNYGHTLAHALETATAHQLAHGEAVAIGLAYAARVAHELGRIDSDRVREHDRVIVDAYGLDNALPAGLDHDELVDLMGRDKKVVNGLTFVLDGANGVETVAEVPADAVRRALTRMPVADGRARISP</sequence>
<dbReference type="Gene3D" id="1.20.1090.10">
    <property type="entry name" value="Dehydroquinate synthase-like - alpha domain"/>
    <property type="match status" value="1"/>
</dbReference>
<dbReference type="InterPro" id="IPR030960">
    <property type="entry name" value="DHQS/DOIS_N"/>
</dbReference>
<dbReference type="InterPro" id="IPR056179">
    <property type="entry name" value="DHQS_C"/>
</dbReference>
<reference evidence="11" key="1">
    <citation type="submission" date="2020-05" db="EMBL/GenBank/DDBJ databases">
        <authorList>
            <person name="Chiriac C."/>
            <person name="Salcher M."/>
            <person name="Ghai R."/>
            <person name="Kavagutti S V."/>
        </authorList>
    </citation>
    <scope>NUCLEOTIDE SEQUENCE</scope>
</reference>
<evidence type="ECO:0000256" key="4">
    <source>
        <dbReference type="ARBA" id="ARBA00022723"/>
    </source>
</evidence>
<keyword evidence="7" id="KW-0456">Lyase</keyword>
<dbReference type="InterPro" id="IPR030963">
    <property type="entry name" value="DHQ_synth_fam"/>
</dbReference>
<evidence type="ECO:0000256" key="2">
    <source>
        <dbReference type="ARBA" id="ARBA00001941"/>
    </source>
</evidence>
<dbReference type="GO" id="GO:0003856">
    <property type="term" value="F:3-dehydroquinate synthase activity"/>
    <property type="evidence" value="ECO:0007669"/>
    <property type="project" value="TreeGrafter"/>
</dbReference>
<evidence type="ECO:0000313" key="11">
    <source>
        <dbReference type="EMBL" id="CAB4739729.1"/>
    </source>
</evidence>
<name>A0A6J6SZX5_9ZZZZ</name>
<keyword evidence="5" id="KW-0520">NAD</keyword>
<keyword evidence="8" id="KW-0170">Cobalt</keyword>
<evidence type="ECO:0000256" key="6">
    <source>
        <dbReference type="ARBA" id="ARBA00023141"/>
    </source>
</evidence>
<dbReference type="GO" id="GO:0008652">
    <property type="term" value="P:amino acid biosynthetic process"/>
    <property type="evidence" value="ECO:0007669"/>
    <property type="project" value="UniProtKB-KW"/>
</dbReference>
<accession>A0A6J6SZX5</accession>
<gene>
    <name evidence="11" type="ORF">UFOPK2806_00285</name>
</gene>
<proteinExistence type="predicted"/>
<dbReference type="SUPFAM" id="SSF56796">
    <property type="entry name" value="Dehydroquinate synthase-like"/>
    <property type="match status" value="1"/>
</dbReference>
<dbReference type="Gene3D" id="3.40.50.1970">
    <property type="match status" value="1"/>
</dbReference>
<evidence type="ECO:0000256" key="7">
    <source>
        <dbReference type="ARBA" id="ARBA00023239"/>
    </source>
</evidence>
<dbReference type="EMBL" id="CAEZYY010000002">
    <property type="protein sequence ID" value="CAB4739729.1"/>
    <property type="molecule type" value="Genomic_DNA"/>
</dbReference>
<protein>
    <submittedName>
        <fullName evidence="11">Unannotated protein</fullName>
    </submittedName>
</protein>
<evidence type="ECO:0000259" key="9">
    <source>
        <dbReference type="Pfam" id="PF01761"/>
    </source>
</evidence>
<dbReference type="PANTHER" id="PTHR43622">
    <property type="entry name" value="3-DEHYDROQUINATE SYNTHASE"/>
    <property type="match status" value="1"/>
</dbReference>
<dbReference type="Pfam" id="PF01761">
    <property type="entry name" value="DHQ_synthase"/>
    <property type="match status" value="1"/>
</dbReference>
<comment type="cofactor">
    <cofactor evidence="1">
        <name>NAD(+)</name>
        <dbReference type="ChEBI" id="CHEBI:57540"/>
    </cofactor>
</comment>